<protein>
    <submittedName>
        <fullName evidence="1">Uncharacterized protein</fullName>
    </submittedName>
</protein>
<proteinExistence type="predicted"/>
<reference evidence="1 2" key="1">
    <citation type="submission" date="2019-03" db="EMBL/GenBank/DDBJ databases">
        <title>Single cell metagenomics reveals metabolic interactions within the superorganism composed of flagellate Streblomastix strix and complex community of Bacteroidetes bacteria on its surface.</title>
        <authorList>
            <person name="Treitli S.C."/>
            <person name="Kolisko M."/>
            <person name="Husnik F."/>
            <person name="Keeling P."/>
            <person name="Hampl V."/>
        </authorList>
    </citation>
    <scope>NUCLEOTIDE SEQUENCE [LARGE SCALE GENOMIC DNA]</scope>
    <source>
        <strain evidence="1">ST1C</strain>
    </source>
</reference>
<accession>A0A5J4VEK3</accession>
<sequence>MVGSTIMQVRQITFTAGAQVFVALNFLKSSTGTELSDLIWRLNTCNFLQTFAKVTIRKLMNFFRIQFENCSPPLSPSSGKTIISAEPCVLTAQIFVESINIKQIDASLNQLFKKFRLAIRAALSQKVYFLFWRQLSFVHCYGPTKLFQKKSKCLSEEYWGTFALKRRCLILVMMIIDFESQICSMCRIYDQLTFG</sequence>
<dbReference type="EMBL" id="SNRW01007666">
    <property type="protein sequence ID" value="KAA6380879.1"/>
    <property type="molecule type" value="Genomic_DNA"/>
</dbReference>
<name>A0A5J4VEK3_9EUKA</name>
<comment type="caution">
    <text evidence="1">The sequence shown here is derived from an EMBL/GenBank/DDBJ whole genome shotgun (WGS) entry which is preliminary data.</text>
</comment>
<dbReference type="AlphaFoldDB" id="A0A5J4VEK3"/>
<evidence type="ECO:0000313" key="2">
    <source>
        <dbReference type="Proteomes" id="UP000324800"/>
    </source>
</evidence>
<organism evidence="1 2">
    <name type="scientific">Streblomastix strix</name>
    <dbReference type="NCBI Taxonomy" id="222440"/>
    <lineage>
        <taxon>Eukaryota</taxon>
        <taxon>Metamonada</taxon>
        <taxon>Preaxostyla</taxon>
        <taxon>Oxymonadida</taxon>
        <taxon>Streblomastigidae</taxon>
        <taxon>Streblomastix</taxon>
    </lineage>
</organism>
<evidence type="ECO:0000313" key="1">
    <source>
        <dbReference type="EMBL" id="KAA6380879.1"/>
    </source>
</evidence>
<dbReference type="Proteomes" id="UP000324800">
    <property type="component" value="Unassembled WGS sequence"/>
</dbReference>
<gene>
    <name evidence="1" type="ORF">EZS28_023592</name>
</gene>